<feature type="compositionally biased region" description="Polar residues" evidence="1">
    <location>
        <begin position="111"/>
        <end position="132"/>
    </location>
</feature>
<proteinExistence type="predicted"/>
<feature type="region of interest" description="Disordered" evidence="1">
    <location>
        <begin position="105"/>
        <end position="149"/>
    </location>
</feature>
<organism evidence="2 3">
    <name type="scientific">Parasaccharibacter apium</name>
    <dbReference type="NCBI Taxonomy" id="1510841"/>
    <lineage>
        <taxon>Bacteria</taxon>
        <taxon>Pseudomonadati</taxon>
        <taxon>Pseudomonadota</taxon>
        <taxon>Alphaproteobacteria</taxon>
        <taxon>Acetobacterales</taxon>
        <taxon>Acetobacteraceae</taxon>
        <taxon>Parasaccharibacter</taxon>
    </lineage>
</organism>
<protein>
    <recommendedName>
        <fullName evidence="4">Glycine zipper domain-containing protein</fullName>
    </recommendedName>
</protein>
<gene>
    <name evidence="2" type="ORF">SACS_0454</name>
</gene>
<sequence>MPFIMMAETGRHSSMTNRPVSFFCKDQIMTRKIYSLIAAAVLAGSAAPAMAEPGGCLKYGAAGAVAGHVAHKHGVVGAVGGCAVGMYQRHKYRKSIAEKAALWEKEHPVDSKQNGSGWWQNNHSAAATNQKAQWYDAEHPESDAQPAAH</sequence>
<evidence type="ECO:0000313" key="2">
    <source>
        <dbReference type="EMBL" id="CDG33192.1"/>
    </source>
</evidence>
<accession>A0A7U7G4V7</accession>
<dbReference type="AlphaFoldDB" id="A0A7U7G4V7"/>
<reference evidence="2 3" key="2">
    <citation type="journal article" date="2014" name="PLoS ONE">
        <title>Evolution of mitochondria reconstructed from the energy metabolism of living bacteria.</title>
        <authorList>
            <person name="Degli Esposti M."/>
            <person name="Chouaia B."/>
            <person name="Comandatore F."/>
            <person name="Crotti E."/>
            <person name="Sassera D."/>
            <person name="Lievens P.M."/>
            <person name="Daffonchio D."/>
            <person name="Bandi C."/>
        </authorList>
    </citation>
    <scope>NUCLEOTIDE SEQUENCE [LARGE SCALE GENOMIC DNA]</scope>
    <source>
        <strain evidence="3">AM169</strain>
    </source>
</reference>
<dbReference type="Proteomes" id="UP000027590">
    <property type="component" value="Unassembled WGS sequence"/>
</dbReference>
<comment type="caution">
    <text evidence="2">The sequence shown here is derived from an EMBL/GenBank/DDBJ whole genome shotgun (WGS) entry which is preliminary data.</text>
</comment>
<evidence type="ECO:0008006" key="4">
    <source>
        <dbReference type="Google" id="ProtNLM"/>
    </source>
</evidence>
<reference evidence="2 3" key="1">
    <citation type="journal article" date="2014" name="Genome Biol. Evol.">
        <title>Acetic acid bacteria genomes reveal functional traits for adaptation to life in insect guts.</title>
        <authorList>
            <person name="Chouaia B."/>
            <person name="Gaiarsa S."/>
            <person name="Crotti E."/>
            <person name="Comandatore F."/>
            <person name="Degli Esposti M."/>
            <person name="Ricci I."/>
            <person name="Alma A."/>
            <person name="Favia G."/>
            <person name="Bandi C."/>
            <person name="Daffonchio D."/>
        </authorList>
    </citation>
    <scope>NUCLEOTIDE SEQUENCE [LARGE SCALE GENOMIC DNA]</scope>
    <source>
        <strain evidence="3">AM169</strain>
    </source>
</reference>
<evidence type="ECO:0000313" key="3">
    <source>
        <dbReference type="Proteomes" id="UP000027590"/>
    </source>
</evidence>
<dbReference type="EMBL" id="CBLY010000003">
    <property type="protein sequence ID" value="CDG33192.1"/>
    <property type="molecule type" value="Genomic_DNA"/>
</dbReference>
<evidence type="ECO:0000256" key="1">
    <source>
        <dbReference type="SAM" id="MobiDB-lite"/>
    </source>
</evidence>
<name>A0A7U7G4V7_9PROT</name>